<protein>
    <submittedName>
        <fullName evidence="1">Uncharacterized protein</fullName>
    </submittedName>
</protein>
<proteinExistence type="predicted"/>
<name>V5Z4W9_9GAMM</name>
<dbReference type="Proteomes" id="UP000018217">
    <property type="component" value="Unassembled WGS sequence"/>
</dbReference>
<sequence length="43" mass="4951">MIAGSRMWLKGMYFVHSSDHPMSVLILNSLSEHGIHLKWQKIA</sequence>
<reference evidence="1 2" key="1">
    <citation type="journal article" date="2013" name="Syst. Appl. Microbiol.">
        <title>Phylogenetic position and virulence apparatus of the pear flower necrosis pathogen Erwinia piriflorinigrans CFBP 5888T as assessed by comparative genomics.</title>
        <authorList>
            <person name="Smits T.H."/>
            <person name="Rezzonico F."/>
            <person name="Lopez M.M."/>
            <person name="Blom J."/>
            <person name="Goesmann A."/>
            <person name="Frey J.E."/>
            <person name="Duffy B."/>
        </authorList>
    </citation>
    <scope>NUCLEOTIDE SEQUENCE [LARGE SCALE GENOMIC DNA]</scope>
    <source>
        <strain evidence="2">CFBP5888</strain>
    </source>
</reference>
<accession>V5Z4W9</accession>
<dbReference type="STRING" id="1161919.EPIR_0679"/>
<gene>
    <name evidence="1" type="ORF">EPIR_0679</name>
</gene>
<keyword evidence="2" id="KW-1185">Reference proteome</keyword>
<evidence type="ECO:0000313" key="2">
    <source>
        <dbReference type="Proteomes" id="UP000018217"/>
    </source>
</evidence>
<evidence type="ECO:0000313" key="1">
    <source>
        <dbReference type="EMBL" id="CCG86044.1"/>
    </source>
</evidence>
<comment type="caution">
    <text evidence="1">The sequence shown here is derived from an EMBL/GenBank/DDBJ whole genome shotgun (WGS) entry which is preliminary data.</text>
</comment>
<dbReference type="EMBL" id="CAHS01000006">
    <property type="protein sequence ID" value="CCG86044.1"/>
    <property type="molecule type" value="Genomic_DNA"/>
</dbReference>
<organism evidence="1 2">
    <name type="scientific">Erwinia piriflorinigrans CFBP 5888</name>
    <dbReference type="NCBI Taxonomy" id="1161919"/>
    <lineage>
        <taxon>Bacteria</taxon>
        <taxon>Pseudomonadati</taxon>
        <taxon>Pseudomonadota</taxon>
        <taxon>Gammaproteobacteria</taxon>
        <taxon>Enterobacterales</taxon>
        <taxon>Erwiniaceae</taxon>
        <taxon>Erwinia</taxon>
    </lineage>
</organism>
<dbReference type="AlphaFoldDB" id="V5Z4W9"/>